<name>A0ACB8BV18_9AGAM</name>
<gene>
    <name evidence="1" type="ORF">BV22DRAFT_1126245</name>
</gene>
<protein>
    <submittedName>
        <fullName evidence="1">Uncharacterized protein</fullName>
    </submittedName>
</protein>
<dbReference type="EMBL" id="MU266348">
    <property type="protein sequence ID" value="KAH7928891.1"/>
    <property type="molecule type" value="Genomic_DNA"/>
</dbReference>
<accession>A0ACB8BV18</accession>
<reference evidence="1" key="1">
    <citation type="journal article" date="2021" name="New Phytol.">
        <title>Evolutionary innovations through gain and loss of genes in the ectomycorrhizal Boletales.</title>
        <authorList>
            <person name="Wu G."/>
            <person name="Miyauchi S."/>
            <person name="Morin E."/>
            <person name="Kuo A."/>
            <person name="Drula E."/>
            <person name="Varga T."/>
            <person name="Kohler A."/>
            <person name="Feng B."/>
            <person name="Cao Y."/>
            <person name="Lipzen A."/>
            <person name="Daum C."/>
            <person name="Hundley H."/>
            <person name="Pangilinan J."/>
            <person name="Johnson J."/>
            <person name="Barry K."/>
            <person name="LaButti K."/>
            <person name="Ng V."/>
            <person name="Ahrendt S."/>
            <person name="Min B."/>
            <person name="Choi I.G."/>
            <person name="Park H."/>
            <person name="Plett J.M."/>
            <person name="Magnuson J."/>
            <person name="Spatafora J.W."/>
            <person name="Nagy L.G."/>
            <person name="Henrissat B."/>
            <person name="Grigoriev I.V."/>
            <person name="Yang Z.L."/>
            <person name="Xu J."/>
            <person name="Martin F.M."/>
        </authorList>
    </citation>
    <scope>NUCLEOTIDE SEQUENCE</scope>
    <source>
        <strain evidence="1">KUC20120723A-06</strain>
    </source>
</reference>
<evidence type="ECO:0000313" key="2">
    <source>
        <dbReference type="Proteomes" id="UP000790709"/>
    </source>
</evidence>
<dbReference type="Proteomes" id="UP000790709">
    <property type="component" value="Unassembled WGS sequence"/>
</dbReference>
<keyword evidence="2" id="KW-1185">Reference proteome</keyword>
<sequence length="207" mass="22737">MTAQVDGFIKDNLTAQRGIAKIKIFASIEAKTNVGALGRTLGSPGHDLTFAHLGRKSDQRLSASSFLTVVDSCAKRVAAQKEREVSGAAPEVEEEPVLADDATPEQIAAAAKAKKDKERIWIMSEYWEFLDSMLIDLRAEARAATETPAAREEHVKRLTLVDAVTRLFTECLQADLKQYPAGDSSLSTTPDNMVVAWQRAIHNDLIW</sequence>
<organism evidence="1 2">
    <name type="scientific">Leucogyrophana mollusca</name>
    <dbReference type="NCBI Taxonomy" id="85980"/>
    <lineage>
        <taxon>Eukaryota</taxon>
        <taxon>Fungi</taxon>
        <taxon>Dikarya</taxon>
        <taxon>Basidiomycota</taxon>
        <taxon>Agaricomycotina</taxon>
        <taxon>Agaricomycetes</taxon>
        <taxon>Agaricomycetidae</taxon>
        <taxon>Boletales</taxon>
        <taxon>Boletales incertae sedis</taxon>
        <taxon>Leucogyrophana</taxon>
    </lineage>
</organism>
<proteinExistence type="predicted"/>
<evidence type="ECO:0000313" key="1">
    <source>
        <dbReference type="EMBL" id="KAH7928891.1"/>
    </source>
</evidence>
<comment type="caution">
    <text evidence="1">The sequence shown here is derived from an EMBL/GenBank/DDBJ whole genome shotgun (WGS) entry which is preliminary data.</text>
</comment>